<keyword evidence="3 6" id="KW-0238">DNA-binding</keyword>
<dbReference type="InterPro" id="IPR036388">
    <property type="entry name" value="WH-like_DNA-bd_sf"/>
</dbReference>
<comment type="similarity">
    <text evidence="1">Belongs to the LysR transcriptional regulatory family.</text>
</comment>
<protein>
    <submittedName>
        <fullName evidence="6">DNA-binding transcriptional LysR family regulator</fullName>
    </submittedName>
</protein>
<keyword evidence="4" id="KW-0804">Transcription</keyword>
<organism evidence="6 7">
    <name type="scientific">Leifsonia naganoensis</name>
    <dbReference type="NCBI Taxonomy" id="150025"/>
    <lineage>
        <taxon>Bacteria</taxon>
        <taxon>Bacillati</taxon>
        <taxon>Actinomycetota</taxon>
        <taxon>Actinomycetes</taxon>
        <taxon>Micrococcales</taxon>
        <taxon>Microbacteriaceae</taxon>
        <taxon>Leifsonia</taxon>
    </lineage>
</organism>
<comment type="caution">
    <text evidence="6">The sequence shown here is derived from an EMBL/GenBank/DDBJ whole genome shotgun (WGS) entry which is preliminary data.</text>
</comment>
<sequence length="299" mass="32590">MAVTLRQVEIFLALATELHFGRAADRLHIAQATASQELKRLEVALGLRLFTRSTRTASLTPAGEALVEEARALLESADRFTDRARLFQTEHLQRVRVVASPSVINTLLPAVIRRAEQETPDTSIEEIAADSGAVVAEVLRQTADIGIGRFLTPPPRFATEVLLQEEFLAVVSAAHPLAGSPSIDPAELGDLPLLLWSREQAPAYYDALLALCHDRGLSPMILVSPPRIVGSRSYLLGEGRAFSLVPRSAVPSLPSEVVAVPLDPPGALPLEMIYRDRDPRESLHETVELIRSTASQLLR</sequence>
<dbReference type="RefSeq" id="WP_179700924.1">
    <property type="nucleotide sequence ID" value="NZ_BAAAHA010000006.1"/>
</dbReference>
<evidence type="ECO:0000256" key="1">
    <source>
        <dbReference type="ARBA" id="ARBA00009437"/>
    </source>
</evidence>
<feature type="domain" description="HTH lysR-type" evidence="5">
    <location>
        <begin position="3"/>
        <end position="60"/>
    </location>
</feature>
<dbReference type="GO" id="GO:0003700">
    <property type="term" value="F:DNA-binding transcription factor activity"/>
    <property type="evidence" value="ECO:0007669"/>
    <property type="project" value="InterPro"/>
</dbReference>
<dbReference type="InterPro" id="IPR000847">
    <property type="entry name" value="LysR_HTH_N"/>
</dbReference>
<reference evidence="6 7" key="1">
    <citation type="submission" date="2020-07" db="EMBL/GenBank/DDBJ databases">
        <title>Sequencing the genomes of 1000 actinobacteria strains.</title>
        <authorList>
            <person name="Klenk H.-P."/>
        </authorList>
    </citation>
    <scope>NUCLEOTIDE SEQUENCE [LARGE SCALE GENOMIC DNA]</scope>
    <source>
        <strain evidence="6 7">DSM 15166</strain>
    </source>
</reference>
<accession>A0A853DW14</accession>
<evidence type="ECO:0000256" key="3">
    <source>
        <dbReference type="ARBA" id="ARBA00023125"/>
    </source>
</evidence>
<dbReference type="Pfam" id="PF03466">
    <property type="entry name" value="LysR_substrate"/>
    <property type="match status" value="1"/>
</dbReference>
<dbReference type="PANTHER" id="PTHR30346:SF0">
    <property type="entry name" value="HCA OPERON TRANSCRIPTIONAL ACTIVATOR HCAR"/>
    <property type="match status" value="1"/>
</dbReference>
<proteinExistence type="inferred from homology"/>
<name>A0A853DW14_9MICO</name>
<evidence type="ECO:0000256" key="4">
    <source>
        <dbReference type="ARBA" id="ARBA00023163"/>
    </source>
</evidence>
<dbReference type="PROSITE" id="PS50931">
    <property type="entry name" value="HTH_LYSR"/>
    <property type="match status" value="1"/>
</dbReference>
<dbReference type="Pfam" id="PF00126">
    <property type="entry name" value="HTH_1"/>
    <property type="match status" value="1"/>
</dbReference>
<dbReference type="GO" id="GO:0032993">
    <property type="term" value="C:protein-DNA complex"/>
    <property type="evidence" value="ECO:0007669"/>
    <property type="project" value="TreeGrafter"/>
</dbReference>
<dbReference type="Gene3D" id="3.40.190.10">
    <property type="entry name" value="Periplasmic binding protein-like II"/>
    <property type="match status" value="2"/>
</dbReference>
<dbReference type="CDD" id="cd08414">
    <property type="entry name" value="PBP2_LTTR_aromatics_like"/>
    <property type="match status" value="1"/>
</dbReference>
<dbReference type="PRINTS" id="PR00039">
    <property type="entry name" value="HTHLYSR"/>
</dbReference>
<keyword evidence="2" id="KW-0805">Transcription regulation</keyword>
<dbReference type="InterPro" id="IPR036390">
    <property type="entry name" value="WH_DNA-bd_sf"/>
</dbReference>
<evidence type="ECO:0000259" key="5">
    <source>
        <dbReference type="PROSITE" id="PS50931"/>
    </source>
</evidence>
<dbReference type="GO" id="GO:0003677">
    <property type="term" value="F:DNA binding"/>
    <property type="evidence" value="ECO:0007669"/>
    <property type="project" value="UniProtKB-KW"/>
</dbReference>
<dbReference type="PANTHER" id="PTHR30346">
    <property type="entry name" value="TRANSCRIPTIONAL DUAL REGULATOR HCAR-RELATED"/>
    <property type="match status" value="1"/>
</dbReference>
<evidence type="ECO:0000313" key="6">
    <source>
        <dbReference type="EMBL" id="NYK10125.1"/>
    </source>
</evidence>
<gene>
    <name evidence="6" type="ORF">HNR14_002006</name>
</gene>
<dbReference type="SUPFAM" id="SSF53850">
    <property type="entry name" value="Periplasmic binding protein-like II"/>
    <property type="match status" value="1"/>
</dbReference>
<dbReference type="SUPFAM" id="SSF46785">
    <property type="entry name" value="Winged helix' DNA-binding domain"/>
    <property type="match status" value="1"/>
</dbReference>
<dbReference type="Gene3D" id="1.10.10.10">
    <property type="entry name" value="Winged helix-like DNA-binding domain superfamily/Winged helix DNA-binding domain"/>
    <property type="match status" value="1"/>
</dbReference>
<keyword evidence="7" id="KW-1185">Reference proteome</keyword>
<dbReference type="FunFam" id="1.10.10.10:FF:000001">
    <property type="entry name" value="LysR family transcriptional regulator"/>
    <property type="match status" value="1"/>
</dbReference>
<evidence type="ECO:0000256" key="2">
    <source>
        <dbReference type="ARBA" id="ARBA00023015"/>
    </source>
</evidence>
<dbReference type="InterPro" id="IPR005119">
    <property type="entry name" value="LysR_subst-bd"/>
</dbReference>
<dbReference type="Proteomes" id="UP000521075">
    <property type="component" value="Unassembled WGS sequence"/>
</dbReference>
<evidence type="ECO:0000313" key="7">
    <source>
        <dbReference type="Proteomes" id="UP000521075"/>
    </source>
</evidence>
<dbReference type="EMBL" id="JACCHJ010000001">
    <property type="protein sequence ID" value="NYK10125.1"/>
    <property type="molecule type" value="Genomic_DNA"/>
</dbReference>
<dbReference type="AlphaFoldDB" id="A0A853DW14"/>